<dbReference type="Proteomes" id="UP001152607">
    <property type="component" value="Unassembled WGS sequence"/>
</dbReference>
<evidence type="ECO:0000313" key="1">
    <source>
        <dbReference type="EMBL" id="CAI6331584.1"/>
    </source>
</evidence>
<keyword evidence="2" id="KW-1185">Reference proteome</keyword>
<gene>
    <name evidence="1" type="ORF">PDIGIT_LOCUS4609</name>
</gene>
<dbReference type="OrthoDB" id="2548233at2759"/>
<evidence type="ECO:0000313" key="2">
    <source>
        <dbReference type="Proteomes" id="UP001152607"/>
    </source>
</evidence>
<protein>
    <recommendedName>
        <fullName evidence="3">Acyltransferase</fullName>
    </recommendedName>
</protein>
<dbReference type="AlphaFoldDB" id="A0A9W4XK89"/>
<dbReference type="EMBL" id="CAOQHR010000003">
    <property type="protein sequence ID" value="CAI6331584.1"/>
    <property type="molecule type" value="Genomic_DNA"/>
</dbReference>
<evidence type="ECO:0008006" key="3">
    <source>
        <dbReference type="Google" id="ProtNLM"/>
    </source>
</evidence>
<organism evidence="1 2">
    <name type="scientific">Periconia digitata</name>
    <dbReference type="NCBI Taxonomy" id="1303443"/>
    <lineage>
        <taxon>Eukaryota</taxon>
        <taxon>Fungi</taxon>
        <taxon>Dikarya</taxon>
        <taxon>Ascomycota</taxon>
        <taxon>Pezizomycotina</taxon>
        <taxon>Dothideomycetes</taxon>
        <taxon>Pleosporomycetidae</taxon>
        <taxon>Pleosporales</taxon>
        <taxon>Massarineae</taxon>
        <taxon>Periconiaceae</taxon>
        <taxon>Periconia</taxon>
    </lineage>
</organism>
<dbReference type="SUPFAM" id="SSF52777">
    <property type="entry name" value="CoA-dependent acyltransferases"/>
    <property type="match status" value="1"/>
</dbReference>
<proteinExistence type="predicted"/>
<dbReference type="InterPro" id="IPR023213">
    <property type="entry name" value="CAT-like_dom_sf"/>
</dbReference>
<comment type="caution">
    <text evidence="1">The sequence shown here is derived from an EMBL/GenBank/DDBJ whole genome shotgun (WGS) entry which is preliminary data.</text>
</comment>
<accession>A0A9W4XK89</accession>
<reference evidence="1" key="1">
    <citation type="submission" date="2023-01" db="EMBL/GenBank/DDBJ databases">
        <authorList>
            <person name="Van Ghelder C."/>
            <person name="Rancurel C."/>
        </authorList>
    </citation>
    <scope>NUCLEOTIDE SEQUENCE</scope>
    <source>
        <strain evidence="1">CNCM I-4278</strain>
    </source>
</reference>
<name>A0A9W4XK89_9PLEO</name>
<sequence>MDTRLYPYIREPLEDFTLRSHACLIPHLKMPAYARSSNNEKLFTRPLGVNEKYIHIVSKLTPSPERRGWYINSFATLKPRGTLTCSSLPAILRKAWCHLRYQQPSIAAYLTADEQNLAYDVPDAKDREEWLSQSFIVDRESENARAVIRSPRIPLYWTCTFVEKSQEVLCYTAHWRSDGIGALQLLDSLFALVANAGLQDPEELPWGEEVGRLALNIEDIAEVPVDANAEHTQFAKKCLETFALTEGAVGIPYLDAEMPGGTQLARTTFSEETTKKVIAKCKEKGFSVTSAVNASVAATNWSFAAADRKNQHYTSTARFSFKPYIPSPYNGPAYASALLTTGWMISVSPDQSWEDHARYYHTIYKAGLSRKFIDSYRVYAGAICDAVAQAPKVVSAAAEVDISSLGIVEKYLERDYGSGDWGLEILDVGEGVETLGRSSGLFVWTFGDRLVFSLAFNERFHEMEQMEAFVKAVEENLVRELLID</sequence>
<dbReference type="Gene3D" id="3.30.559.10">
    <property type="entry name" value="Chloramphenicol acetyltransferase-like domain"/>
    <property type="match status" value="1"/>
</dbReference>
<dbReference type="PANTHER" id="PTHR42034:SF1">
    <property type="entry name" value="CONDENSATION DOMAIN-CONTAINING PROTEIN"/>
    <property type="match status" value="1"/>
</dbReference>
<dbReference type="Gene3D" id="3.30.559.30">
    <property type="entry name" value="Nonribosomal peptide synthetase, condensation domain"/>
    <property type="match status" value="1"/>
</dbReference>
<dbReference type="PANTHER" id="PTHR42034">
    <property type="entry name" value="CHROMOSOME 7, WHOLE GENOME SHOTGUN SEQUENCE-RELATED"/>
    <property type="match status" value="1"/>
</dbReference>